<evidence type="ECO:0000313" key="1">
    <source>
        <dbReference type="EMBL" id="MFC5452533.1"/>
    </source>
</evidence>
<comment type="caution">
    <text evidence="1">The sequence shown here is derived from an EMBL/GenBank/DDBJ whole genome shotgun (WGS) entry which is preliminary data.</text>
</comment>
<proteinExistence type="predicted"/>
<dbReference type="RefSeq" id="WP_270880764.1">
    <property type="nucleotide sequence ID" value="NZ_JAQFVF010000038.1"/>
</dbReference>
<dbReference type="InterPro" id="IPR046037">
    <property type="entry name" value="DUF5995"/>
</dbReference>
<name>A0ABW0KGE3_9BACL</name>
<dbReference type="EMBL" id="JBHSMJ010000054">
    <property type="protein sequence ID" value="MFC5452533.1"/>
    <property type="molecule type" value="Genomic_DNA"/>
</dbReference>
<evidence type="ECO:0000313" key="2">
    <source>
        <dbReference type="Proteomes" id="UP001596044"/>
    </source>
</evidence>
<sequence>MEFVRNQVEQVQTMNHVIDVMRQRLHVFQESGDHRAVFQRAYLLMTQEMQRRLVSGFFHDTVWMERVLGGMVYSNPCCKDPY</sequence>
<dbReference type="Pfam" id="PF19458">
    <property type="entry name" value="DUF5995"/>
    <property type="match status" value="1"/>
</dbReference>
<accession>A0ABW0KGE3</accession>
<gene>
    <name evidence="1" type="ORF">ACFPOG_30465</name>
</gene>
<dbReference type="Proteomes" id="UP001596044">
    <property type="component" value="Unassembled WGS sequence"/>
</dbReference>
<protein>
    <submittedName>
        <fullName evidence="1">DUF5995 family protein</fullName>
    </submittedName>
</protein>
<organism evidence="1 2">
    <name type="scientific">Paenibacillus aestuarii</name>
    <dbReference type="NCBI Taxonomy" id="516965"/>
    <lineage>
        <taxon>Bacteria</taxon>
        <taxon>Bacillati</taxon>
        <taxon>Bacillota</taxon>
        <taxon>Bacilli</taxon>
        <taxon>Bacillales</taxon>
        <taxon>Paenibacillaceae</taxon>
        <taxon>Paenibacillus</taxon>
    </lineage>
</organism>
<reference evidence="2" key="1">
    <citation type="journal article" date="2019" name="Int. J. Syst. Evol. Microbiol.">
        <title>The Global Catalogue of Microorganisms (GCM) 10K type strain sequencing project: providing services to taxonomists for standard genome sequencing and annotation.</title>
        <authorList>
            <consortium name="The Broad Institute Genomics Platform"/>
            <consortium name="The Broad Institute Genome Sequencing Center for Infectious Disease"/>
            <person name="Wu L."/>
            <person name="Ma J."/>
        </authorList>
    </citation>
    <scope>NUCLEOTIDE SEQUENCE [LARGE SCALE GENOMIC DNA]</scope>
    <source>
        <strain evidence="2">KACC 11904</strain>
    </source>
</reference>
<keyword evidence="2" id="KW-1185">Reference proteome</keyword>